<accession>A0A517PCY5</accession>
<dbReference type="AlphaFoldDB" id="A0A517PCY5"/>
<dbReference type="Proteomes" id="UP000318741">
    <property type="component" value="Chromosome"/>
</dbReference>
<sequence length="166" mass="17778">MPVVSNRPRPFRSLGLRTLALGALLAAAFTAGRLSDGPLLPVAGAQQDPVDDAIVIRMKQGYEALRRAQLALEQSGHYVPAANGVNAFVTFAGGYDVLTSLENGRGVDPETYAALEAGFAPQAVLSELGRDGSGRLTYKNRLVRLLPKETLRAMYLRRAEVLGESL</sequence>
<dbReference type="EMBL" id="CP036265">
    <property type="protein sequence ID" value="QDT17226.1"/>
    <property type="molecule type" value="Genomic_DNA"/>
</dbReference>
<organism evidence="1 2">
    <name type="scientific">Alienimonas californiensis</name>
    <dbReference type="NCBI Taxonomy" id="2527989"/>
    <lineage>
        <taxon>Bacteria</taxon>
        <taxon>Pseudomonadati</taxon>
        <taxon>Planctomycetota</taxon>
        <taxon>Planctomycetia</taxon>
        <taxon>Planctomycetales</taxon>
        <taxon>Planctomycetaceae</taxon>
        <taxon>Alienimonas</taxon>
    </lineage>
</organism>
<proteinExistence type="predicted"/>
<reference evidence="1 2" key="1">
    <citation type="submission" date="2019-02" db="EMBL/GenBank/DDBJ databases">
        <title>Deep-cultivation of Planctomycetes and their phenomic and genomic characterization uncovers novel biology.</title>
        <authorList>
            <person name="Wiegand S."/>
            <person name="Jogler M."/>
            <person name="Boedeker C."/>
            <person name="Pinto D."/>
            <person name="Vollmers J."/>
            <person name="Rivas-Marin E."/>
            <person name="Kohn T."/>
            <person name="Peeters S.H."/>
            <person name="Heuer A."/>
            <person name="Rast P."/>
            <person name="Oberbeckmann S."/>
            <person name="Bunk B."/>
            <person name="Jeske O."/>
            <person name="Meyerdierks A."/>
            <person name="Storesund J.E."/>
            <person name="Kallscheuer N."/>
            <person name="Luecker S."/>
            <person name="Lage O.M."/>
            <person name="Pohl T."/>
            <person name="Merkel B.J."/>
            <person name="Hornburger P."/>
            <person name="Mueller R.-W."/>
            <person name="Bruemmer F."/>
            <person name="Labrenz M."/>
            <person name="Spormann A.M."/>
            <person name="Op den Camp H."/>
            <person name="Overmann J."/>
            <person name="Amann R."/>
            <person name="Jetten M.S.M."/>
            <person name="Mascher T."/>
            <person name="Medema M.H."/>
            <person name="Devos D.P."/>
            <person name="Kaster A.-K."/>
            <person name="Ovreas L."/>
            <person name="Rohde M."/>
            <person name="Galperin M.Y."/>
            <person name="Jogler C."/>
        </authorList>
    </citation>
    <scope>NUCLEOTIDE SEQUENCE [LARGE SCALE GENOMIC DNA]</scope>
    <source>
        <strain evidence="1 2">CA12</strain>
    </source>
</reference>
<keyword evidence="2" id="KW-1185">Reference proteome</keyword>
<name>A0A517PCY5_9PLAN</name>
<evidence type="ECO:0000313" key="1">
    <source>
        <dbReference type="EMBL" id="QDT17226.1"/>
    </source>
</evidence>
<evidence type="ECO:0000313" key="2">
    <source>
        <dbReference type="Proteomes" id="UP000318741"/>
    </source>
</evidence>
<gene>
    <name evidence="1" type="ORF">CA12_33390</name>
</gene>
<protein>
    <submittedName>
        <fullName evidence="1">Uncharacterized protein</fullName>
    </submittedName>
</protein>
<dbReference type="KEGG" id="acaf:CA12_33390"/>